<proteinExistence type="inferred from homology"/>
<evidence type="ECO:0000313" key="5">
    <source>
        <dbReference type="EMBL" id="MFC4313495.1"/>
    </source>
</evidence>
<dbReference type="EMBL" id="JBHSDU010000015">
    <property type="protein sequence ID" value="MFC4313495.1"/>
    <property type="molecule type" value="Genomic_DNA"/>
</dbReference>
<feature type="chain" id="PRO_5045337752" evidence="2">
    <location>
        <begin position="29"/>
        <end position="513"/>
    </location>
</feature>
<dbReference type="PRINTS" id="PR00811">
    <property type="entry name" value="BCTERIALGSPD"/>
</dbReference>
<dbReference type="RefSeq" id="WP_380603867.1">
    <property type="nucleotide sequence ID" value="NZ_JBHSDU010000015.1"/>
</dbReference>
<comment type="similarity">
    <text evidence="1">Belongs to the bacterial secretin family.</text>
</comment>
<dbReference type="Proteomes" id="UP001595904">
    <property type="component" value="Unassembled WGS sequence"/>
</dbReference>
<dbReference type="Pfam" id="PF00263">
    <property type="entry name" value="Secretin"/>
    <property type="match status" value="1"/>
</dbReference>
<feature type="domain" description="Pilus formation protein N-terminal" evidence="4">
    <location>
        <begin position="41"/>
        <end position="111"/>
    </location>
</feature>
<dbReference type="InterPro" id="IPR004846">
    <property type="entry name" value="T2SS/T3SS_dom"/>
</dbReference>
<keyword evidence="6" id="KW-1185">Reference proteome</keyword>
<reference evidence="6" key="1">
    <citation type="journal article" date="2019" name="Int. J. Syst. Evol. Microbiol.">
        <title>The Global Catalogue of Microorganisms (GCM) 10K type strain sequencing project: providing services to taxonomists for standard genome sequencing and annotation.</title>
        <authorList>
            <consortium name="The Broad Institute Genomics Platform"/>
            <consortium name="The Broad Institute Genome Sequencing Center for Infectious Disease"/>
            <person name="Wu L."/>
            <person name="Ma J."/>
        </authorList>
    </citation>
    <scope>NUCLEOTIDE SEQUENCE [LARGE SCALE GENOMIC DNA]</scope>
    <source>
        <strain evidence="6">CGMCC 1.10759</strain>
    </source>
</reference>
<dbReference type="InterPro" id="IPR032789">
    <property type="entry name" value="T2SS-T3SS_pil_N"/>
</dbReference>
<evidence type="ECO:0000313" key="6">
    <source>
        <dbReference type="Proteomes" id="UP001595904"/>
    </source>
</evidence>
<dbReference type="PANTHER" id="PTHR30332">
    <property type="entry name" value="PROBABLE GENERAL SECRETION PATHWAY PROTEIN D"/>
    <property type="match status" value="1"/>
</dbReference>
<evidence type="ECO:0000259" key="4">
    <source>
        <dbReference type="Pfam" id="PF13629"/>
    </source>
</evidence>
<name>A0ABV8T2D7_9GAMM</name>
<gene>
    <name evidence="5" type="ORF">ACFPN2_30745</name>
</gene>
<evidence type="ECO:0000256" key="2">
    <source>
        <dbReference type="SAM" id="SignalP"/>
    </source>
</evidence>
<comment type="caution">
    <text evidence="5">The sequence shown here is derived from an EMBL/GenBank/DDBJ whole genome shotgun (WGS) entry which is preliminary data.</text>
</comment>
<feature type="domain" description="Type II/III secretion system secretin-like" evidence="3">
    <location>
        <begin position="307"/>
        <end position="472"/>
    </location>
</feature>
<dbReference type="InterPro" id="IPR001775">
    <property type="entry name" value="GspD/PilQ"/>
</dbReference>
<dbReference type="Pfam" id="PF13629">
    <property type="entry name" value="T2SS-T3SS_pil_N"/>
    <property type="match status" value="1"/>
</dbReference>
<sequence>MRQSSPRSTVCALLIGLTAVTASVQAPAQEAADQVIRATRSTTFSLPIYKSRIVDLPGPVKRVSIGNPDIADVLLLGDDGLYVLGKDLGATNVMLWDREDRLVAALNITVTHDLDSLKKQVAAVLPGENIDMWSAQRNIVLSGQVSSAAKMDAALQVAKGYLEQMATAKEKIMFKQQAAMGGEQPDKKSGEVINLMTVGGSHQVMLQVRIAEVNREAIRNLNAQFNALQNTGKWVVGGVNGGATFPDALFQPGDVRIPIFGNGTNANGNPIGPVFDEFAPNTPAINSTGLFASFLSNDFLANVVLDAYQTRGLAKILAEPTLTTLSGQDAQFLSGGSFPIPVSQDNGSISIEFKDFGVKLSFMPLIVDRSRINLKLNVSVSELDNSNSVSLRPIGTSAVFTIPSLTERRAASTVELSDGQTIGIAGLMNENMRSAINKFPGLGDIPILGYLFRSQSYQKGETELVILVTPRLAKPIPPAQIKLPTDAVTDPTSAQFFLGGKIEGSKPAAPPSK</sequence>
<dbReference type="PANTHER" id="PTHR30332:SF17">
    <property type="entry name" value="TYPE IV PILIATION SYSTEM PROTEIN DR_0774-RELATED"/>
    <property type="match status" value="1"/>
</dbReference>
<dbReference type="InterPro" id="IPR050810">
    <property type="entry name" value="Bact_Secretion_Sys_Channel"/>
</dbReference>
<accession>A0ABV8T2D7</accession>
<evidence type="ECO:0000256" key="1">
    <source>
        <dbReference type="RuleBase" id="RU004003"/>
    </source>
</evidence>
<feature type="signal peptide" evidence="2">
    <location>
        <begin position="1"/>
        <end position="28"/>
    </location>
</feature>
<evidence type="ECO:0000259" key="3">
    <source>
        <dbReference type="Pfam" id="PF00263"/>
    </source>
</evidence>
<keyword evidence="2" id="KW-0732">Signal</keyword>
<protein>
    <submittedName>
        <fullName evidence="5">Type II and III secretion system protein family protein</fullName>
    </submittedName>
</protein>
<organism evidence="5 6">
    <name type="scientific">Steroidobacter flavus</name>
    <dbReference type="NCBI Taxonomy" id="1842136"/>
    <lineage>
        <taxon>Bacteria</taxon>
        <taxon>Pseudomonadati</taxon>
        <taxon>Pseudomonadota</taxon>
        <taxon>Gammaproteobacteria</taxon>
        <taxon>Steroidobacterales</taxon>
        <taxon>Steroidobacteraceae</taxon>
        <taxon>Steroidobacter</taxon>
    </lineage>
</organism>